<proteinExistence type="predicted"/>
<sequence length="113" mass="10852">GCRAKSVATSIVAAGGGGAAACAAAGAVAVAATPVIVGGAVTMGPVSAQCCQKKDCVDCKRIGCEPATDDVECTMLSAIAGDATIDPGVPIEEPNLASSRGADNAADISIDFI</sequence>
<evidence type="ECO:0000313" key="1">
    <source>
        <dbReference type="Proteomes" id="UP000095280"/>
    </source>
</evidence>
<protein>
    <submittedName>
        <fullName evidence="2">Secreted protein</fullName>
    </submittedName>
</protein>
<evidence type="ECO:0000313" key="2">
    <source>
        <dbReference type="WBParaSite" id="maker-uti_cns_0046144-snap-gene-0.12-mRNA-1"/>
    </source>
</evidence>
<keyword evidence="1" id="KW-1185">Reference proteome</keyword>
<dbReference type="AlphaFoldDB" id="A0A1I8J7M6"/>
<name>A0A1I8J7M6_9PLAT</name>
<organism evidence="1 2">
    <name type="scientific">Macrostomum lignano</name>
    <dbReference type="NCBI Taxonomy" id="282301"/>
    <lineage>
        <taxon>Eukaryota</taxon>
        <taxon>Metazoa</taxon>
        <taxon>Spiralia</taxon>
        <taxon>Lophotrochozoa</taxon>
        <taxon>Platyhelminthes</taxon>
        <taxon>Rhabditophora</taxon>
        <taxon>Macrostomorpha</taxon>
        <taxon>Macrostomida</taxon>
        <taxon>Macrostomidae</taxon>
        <taxon>Macrostomum</taxon>
    </lineage>
</organism>
<reference evidence="2" key="1">
    <citation type="submission" date="2016-11" db="UniProtKB">
        <authorList>
            <consortium name="WormBaseParasite"/>
        </authorList>
    </citation>
    <scope>IDENTIFICATION</scope>
</reference>
<dbReference type="WBParaSite" id="maker-uti_cns_0046144-snap-gene-0.12-mRNA-1">
    <property type="protein sequence ID" value="maker-uti_cns_0046144-snap-gene-0.12-mRNA-1"/>
    <property type="gene ID" value="maker-uti_cns_0046144-snap-gene-0.12"/>
</dbReference>
<accession>A0A1I8J7M6</accession>
<dbReference type="Proteomes" id="UP000095280">
    <property type="component" value="Unplaced"/>
</dbReference>